<dbReference type="RefSeq" id="WP_116025754.1">
    <property type="nucleotide sequence ID" value="NZ_QTTT01000001.1"/>
</dbReference>
<feature type="region of interest" description="Disordered" evidence="1">
    <location>
        <begin position="1"/>
        <end position="25"/>
    </location>
</feature>
<evidence type="ECO:0000313" key="3">
    <source>
        <dbReference type="Proteomes" id="UP000256661"/>
    </source>
</evidence>
<gene>
    <name evidence="2" type="ORF">DFJ69_6179</name>
</gene>
<comment type="caution">
    <text evidence="2">The sequence shown here is derived from an EMBL/GenBank/DDBJ whole genome shotgun (WGS) entry which is preliminary data.</text>
</comment>
<keyword evidence="3" id="KW-1185">Reference proteome</keyword>
<reference evidence="2 3" key="1">
    <citation type="submission" date="2018-08" db="EMBL/GenBank/DDBJ databases">
        <title>Sequencing the genomes of 1000 actinobacteria strains.</title>
        <authorList>
            <person name="Klenk H.-P."/>
        </authorList>
    </citation>
    <scope>NUCLEOTIDE SEQUENCE [LARGE SCALE GENOMIC DNA]</scope>
    <source>
        <strain evidence="2 3">DSM 43927</strain>
    </source>
</reference>
<organism evidence="2 3">
    <name type="scientific">Thermomonospora umbrina</name>
    <dbReference type="NCBI Taxonomy" id="111806"/>
    <lineage>
        <taxon>Bacteria</taxon>
        <taxon>Bacillati</taxon>
        <taxon>Actinomycetota</taxon>
        <taxon>Actinomycetes</taxon>
        <taxon>Streptosporangiales</taxon>
        <taxon>Thermomonosporaceae</taxon>
        <taxon>Thermomonospora</taxon>
    </lineage>
</organism>
<proteinExistence type="predicted"/>
<feature type="region of interest" description="Disordered" evidence="1">
    <location>
        <begin position="101"/>
        <end position="120"/>
    </location>
</feature>
<sequence>MAGHDALLNSRRRPPPVEGHGRSRRQQIQQFVGIDVISGFGPGPDAGLMIMAYDVVVEMVGGPYDGHRQAPREKLGTWKLSGDHPWPHDVPEGVARIDRRAIGSPDTAQIQRVSASRRGW</sequence>
<evidence type="ECO:0000313" key="2">
    <source>
        <dbReference type="EMBL" id="REF00623.1"/>
    </source>
</evidence>
<name>A0A3D9SXE2_9ACTN</name>
<dbReference type="Proteomes" id="UP000256661">
    <property type="component" value="Unassembled WGS sequence"/>
</dbReference>
<accession>A0A3D9SXE2</accession>
<evidence type="ECO:0000256" key="1">
    <source>
        <dbReference type="SAM" id="MobiDB-lite"/>
    </source>
</evidence>
<dbReference type="AlphaFoldDB" id="A0A3D9SXE2"/>
<dbReference type="EMBL" id="QTTT01000001">
    <property type="protein sequence ID" value="REF00623.1"/>
    <property type="molecule type" value="Genomic_DNA"/>
</dbReference>
<protein>
    <submittedName>
        <fullName evidence="2">Uncharacterized protein</fullName>
    </submittedName>
</protein>
<dbReference type="OrthoDB" id="3429403at2"/>